<feature type="transmembrane region" description="Helical" evidence="1">
    <location>
        <begin position="140"/>
        <end position="161"/>
    </location>
</feature>
<organism evidence="2 3">
    <name type="scientific">Luteibacter sahnii</name>
    <dbReference type="NCBI Taxonomy" id="3021977"/>
    <lineage>
        <taxon>Bacteria</taxon>
        <taxon>Pseudomonadati</taxon>
        <taxon>Pseudomonadota</taxon>
        <taxon>Gammaproteobacteria</taxon>
        <taxon>Lysobacterales</taxon>
        <taxon>Rhodanobacteraceae</taxon>
        <taxon>Luteibacter</taxon>
    </lineage>
</organism>
<feature type="transmembrane region" description="Helical" evidence="1">
    <location>
        <begin position="99"/>
        <end position="120"/>
    </location>
</feature>
<keyword evidence="1" id="KW-1133">Transmembrane helix</keyword>
<reference evidence="2 3" key="1">
    <citation type="journal article" date="2024" name="Curr. Microbiol.">
        <title>Luteibacter sahnii sp. nov., A Novel Yellow-Colored Xanthomonadin Pigment Producing Probiotic Bacterium from Healthy Rice Seed Microbiome.</title>
        <authorList>
            <person name="Jaiswal G."/>
            <person name="Rana R."/>
            <person name="Nayak P.K."/>
            <person name="Chouhan R."/>
            <person name="Gandhi S.G."/>
            <person name="Patel H.K."/>
            <person name="Patil P.B."/>
        </authorList>
    </citation>
    <scope>NUCLEOTIDE SEQUENCE [LARGE SCALE GENOMIC DNA]</scope>
    <source>
        <strain evidence="2 3">PPL201</strain>
    </source>
</reference>
<sequence length="173" mass="18268">MPVYVPIAIGGLVLFAIYRRVRGSFGRQPIHTRRMTARAVLLGVGLALSMLSGLQDVRLAEGVLAGGIVGAALAVFVGLRLTRFEIGAGGQDGYIPNPWVGAALTALLLGRLAWRFLVLAPVMGGDAAAYHGPAPGNSPLTMMVVGLTLGYYLSYYAGVLVHHRRFKRIAAAV</sequence>
<dbReference type="EMBL" id="JARJJS010000006">
    <property type="protein sequence ID" value="MDF4026637.1"/>
    <property type="molecule type" value="Genomic_DNA"/>
</dbReference>
<keyword evidence="1" id="KW-0472">Membrane</keyword>
<gene>
    <name evidence="2" type="ORF">P3W24_16815</name>
</gene>
<accession>A0ABT6BII5</accession>
<feature type="transmembrane region" description="Helical" evidence="1">
    <location>
        <begin position="35"/>
        <end position="53"/>
    </location>
</feature>
<dbReference type="Proteomes" id="UP001528850">
    <property type="component" value="Unassembled WGS sequence"/>
</dbReference>
<name>A0ABT6BII5_9GAMM</name>
<dbReference type="InterPro" id="IPR058247">
    <property type="entry name" value="DUF1453"/>
</dbReference>
<evidence type="ECO:0000313" key="2">
    <source>
        <dbReference type="EMBL" id="MDF4026637.1"/>
    </source>
</evidence>
<dbReference type="Pfam" id="PF07301">
    <property type="entry name" value="DUF1453"/>
    <property type="match status" value="1"/>
</dbReference>
<feature type="transmembrane region" description="Helical" evidence="1">
    <location>
        <begin position="6"/>
        <end position="23"/>
    </location>
</feature>
<proteinExistence type="predicted"/>
<keyword evidence="3" id="KW-1185">Reference proteome</keyword>
<dbReference type="RefSeq" id="WP_320552189.1">
    <property type="nucleotide sequence ID" value="NZ_JAQLOK010000006.1"/>
</dbReference>
<protein>
    <submittedName>
        <fullName evidence="2">DUF1453 domain-containing protein</fullName>
    </submittedName>
</protein>
<comment type="caution">
    <text evidence="2">The sequence shown here is derived from an EMBL/GenBank/DDBJ whole genome shotgun (WGS) entry which is preliminary data.</text>
</comment>
<keyword evidence="1" id="KW-0812">Transmembrane</keyword>
<evidence type="ECO:0000256" key="1">
    <source>
        <dbReference type="SAM" id="Phobius"/>
    </source>
</evidence>
<evidence type="ECO:0000313" key="3">
    <source>
        <dbReference type="Proteomes" id="UP001528850"/>
    </source>
</evidence>
<feature type="transmembrane region" description="Helical" evidence="1">
    <location>
        <begin position="59"/>
        <end position="79"/>
    </location>
</feature>